<evidence type="ECO:0000256" key="1">
    <source>
        <dbReference type="SAM" id="MobiDB-lite"/>
    </source>
</evidence>
<dbReference type="AlphaFoldDB" id="A0L5T7"/>
<dbReference type="Pfam" id="PF04773">
    <property type="entry name" value="FecR"/>
    <property type="match status" value="1"/>
</dbReference>
<accession>A0L5T7</accession>
<feature type="compositionally biased region" description="Low complexity" evidence="1">
    <location>
        <begin position="743"/>
        <end position="775"/>
    </location>
</feature>
<feature type="region of interest" description="Disordered" evidence="1">
    <location>
        <begin position="728"/>
        <end position="800"/>
    </location>
</feature>
<reference evidence="4" key="1">
    <citation type="journal article" date="2009" name="Appl. Environ. Microbiol.">
        <title>Complete genome sequence of the chemolithoautotrophic marine magnetotactic coccus strain MC-1.</title>
        <authorList>
            <person name="Schubbe S."/>
            <person name="Williams T.J."/>
            <person name="Xie G."/>
            <person name="Kiss H.E."/>
            <person name="Brettin T.S."/>
            <person name="Martinez D."/>
            <person name="Ross C.A."/>
            <person name="Schuler D."/>
            <person name="Cox B.L."/>
            <person name="Nealson K.H."/>
            <person name="Bazylinski D.A."/>
        </authorList>
    </citation>
    <scope>NUCLEOTIDE SEQUENCE [LARGE SCALE GENOMIC DNA]</scope>
    <source>
        <strain evidence="4">ATCC BAA-1437 / JCM 17883 / MC-1</strain>
    </source>
</reference>
<dbReference type="Proteomes" id="UP000002586">
    <property type="component" value="Chromosome"/>
</dbReference>
<sequence length="800" mass="80671" precursor="true">MQVYRWITPLLFFSMVLLLPVRESRAEPVHVGRIALSVKNVEIVEQGEARRAKFGEKLFAHQTIRTGEGAKVTIRFRDGSSLTLGPDGALELQKFAFSPVDSQTTKLVKVHQGAYRYLSGFKVKRQDVKINTPVASMGVRGTALEGLIAPDAPVFAFLSDGRGVMSNAKGAQEIKQGQSSASMQGNGPMPPAQMPLEMTSSLLQEIQAQLGDNSKESQQGFTKEMLEEDARASRLPLYQQLGLANPVEGETEGLVPSAPTQSDNRLMQQLKRLALAAGHGWDAAWAEKLTLSFVSSAHAQGVAQALTMLRQAAELGLLSPRGPGEALSAAQQAFVAQVQAANPQAAQILSQSVANQKAAQQSNQSQSTDAIIRSTAATATDAKEVGKVVGNAVQATGQTELTIAKALVQVIVQSALSVPGKTDNTASAIELAAVAAKAYPAVAGDVASAAVTGLPAAQQSAAASQVAAAAAAAAPQSAVAVAGQVAAVSNPNQAAQVAASVAQAAGPVQAAAVAAEVTRVAGEGSAALVAASVAKVAGGQAAAIAAAVTQQAKGQGGNIAAAVTQSAGAQNAAAVAGAVAKTVGGADAAKVAAAVASVAPEQAAAIAGAVVKEAGAQNMASVAAAVTQTNKRSAVAIAVAIAKATGTKDAQSMGLIIASVGGVAGEQKQELTNALALSSGQTTEALNQVANASEAQVAQQVQAAVVQSNEAATQAAATVQETAQAATDAGNTAAQDSVAGQQAATNANDAVNTNDNPPTGTEGQQETNQETQQETQQEEQQFDEADEAATTPEEKDASGN</sequence>
<proteinExistence type="predicted"/>
<organism evidence="3 4">
    <name type="scientific">Magnetococcus marinus (strain ATCC BAA-1437 / JCM 17883 / MC-1)</name>
    <dbReference type="NCBI Taxonomy" id="156889"/>
    <lineage>
        <taxon>Bacteria</taxon>
        <taxon>Pseudomonadati</taxon>
        <taxon>Pseudomonadota</taxon>
        <taxon>Magnetococcia</taxon>
        <taxon>Magnetococcales</taxon>
        <taxon>Magnetococcaceae</taxon>
        <taxon>Magnetococcus</taxon>
    </lineage>
</organism>
<evidence type="ECO:0000313" key="4">
    <source>
        <dbReference type="Proteomes" id="UP000002586"/>
    </source>
</evidence>
<reference evidence="3 4" key="2">
    <citation type="journal article" date="2012" name="Int. J. Syst. Evol. Microbiol.">
        <title>Magnetococcus marinus gen. nov., sp. nov., a marine, magnetotactic bacterium that represents a novel lineage (Magnetococcaceae fam. nov.; Magnetococcales ord. nov.) at the base of the Alphaproteobacteria.</title>
        <authorList>
            <person name="Bazylinski D.A."/>
            <person name="Williams T.J."/>
            <person name="Lefevre C.T."/>
            <person name="Berg R.J."/>
            <person name="Zhang C.L."/>
            <person name="Bowser S.S."/>
            <person name="Dean A.J."/>
            <person name="Beveridge T.J."/>
        </authorList>
    </citation>
    <scope>NUCLEOTIDE SEQUENCE [LARGE SCALE GENOMIC DNA]</scope>
    <source>
        <strain evidence="4">ATCC BAA-1437 / JCM 17883 / MC-1</strain>
    </source>
</reference>
<dbReference type="eggNOG" id="COG4254">
    <property type="taxonomic scope" value="Bacteria"/>
</dbReference>
<name>A0L5T7_MAGMM</name>
<feature type="compositionally biased region" description="Acidic residues" evidence="1">
    <location>
        <begin position="776"/>
        <end position="787"/>
    </location>
</feature>
<dbReference type="STRING" id="156889.Mmc1_0811"/>
<evidence type="ECO:0000259" key="2">
    <source>
        <dbReference type="Pfam" id="PF04773"/>
    </source>
</evidence>
<dbReference type="KEGG" id="mgm:Mmc1_0811"/>
<dbReference type="InterPro" id="IPR006860">
    <property type="entry name" value="FecR"/>
</dbReference>
<dbReference type="HOGENOM" id="CLU_351538_0_0_5"/>
<dbReference type="EMBL" id="CP000471">
    <property type="protein sequence ID" value="ABK43330.1"/>
    <property type="molecule type" value="Genomic_DNA"/>
</dbReference>
<keyword evidence="4" id="KW-1185">Reference proteome</keyword>
<dbReference type="RefSeq" id="WP_011712490.1">
    <property type="nucleotide sequence ID" value="NC_008576.1"/>
</dbReference>
<evidence type="ECO:0000313" key="3">
    <source>
        <dbReference type="EMBL" id="ABK43330.1"/>
    </source>
</evidence>
<dbReference type="OrthoDB" id="6038785at2"/>
<protein>
    <recommendedName>
        <fullName evidence="2">FecR protein domain-containing protein</fullName>
    </recommendedName>
</protein>
<feature type="domain" description="FecR protein" evidence="2">
    <location>
        <begin position="63"/>
        <end position="144"/>
    </location>
</feature>
<gene>
    <name evidence="3" type="ordered locus">Mmc1_0811</name>
</gene>